<keyword evidence="1" id="KW-0812">Transmembrane</keyword>
<evidence type="ECO:0000313" key="2">
    <source>
        <dbReference type="EMBL" id="RNF97635.1"/>
    </source>
</evidence>
<proteinExistence type="predicted"/>
<keyword evidence="3" id="KW-1185">Reference proteome</keyword>
<evidence type="ECO:0000256" key="1">
    <source>
        <dbReference type="SAM" id="Phobius"/>
    </source>
</evidence>
<dbReference type="Proteomes" id="UP000275401">
    <property type="component" value="Unassembled WGS sequence"/>
</dbReference>
<feature type="transmembrane region" description="Helical" evidence="1">
    <location>
        <begin position="147"/>
        <end position="164"/>
    </location>
</feature>
<name>A0A3M8TWQ4_9ACTN</name>
<feature type="transmembrane region" description="Helical" evidence="1">
    <location>
        <begin position="118"/>
        <end position="141"/>
    </location>
</feature>
<dbReference type="EMBL" id="RIBZ01000721">
    <property type="protein sequence ID" value="RNF97635.1"/>
    <property type="molecule type" value="Genomic_DNA"/>
</dbReference>
<reference evidence="2 3" key="1">
    <citation type="submission" date="2018-11" db="EMBL/GenBank/DDBJ databases">
        <title>The Potential of Streptomyces as Biocontrol Agents against the Tomato grey mould, Botrytis cinerea (Gray mold) Frontiers in Microbiology.</title>
        <authorList>
            <person name="Li D."/>
        </authorList>
    </citation>
    <scope>NUCLEOTIDE SEQUENCE [LARGE SCALE GENOMIC DNA]</scope>
    <source>
        <strain evidence="2 3">NEAU-LD23</strain>
    </source>
</reference>
<keyword evidence="1" id="KW-1133">Transmembrane helix</keyword>
<keyword evidence="1" id="KW-0472">Membrane</keyword>
<sequence length="183" mass="18503">MRKTLGGRSTSRSRMTSSRAFPVLTGLGALRDIEARHPALRGAKSPMQTNTDKGSARADLLPVAAGAAVGIAATGAALTLADFDSPLRAPFTLFFLVAAPAAALGSTLRGLDAVARTVLGMAGALALDLLVAQTMLALHLWSVRGGVAAVGLLSLLMPAPALLAQARRPGRGLAEPQKSGGGC</sequence>
<gene>
    <name evidence="2" type="ORF">EEJ42_36950</name>
</gene>
<evidence type="ECO:0000313" key="3">
    <source>
        <dbReference type="Proteomes" id="UP000275401"/>
    </source>
</evidence>
<feature type="transmembrane region" description="Helical" evidence="1">
    <location>
        <begin position="87"/>
        <end position="106"/>
    </location>
</feature>
<protein>
    <submittedName>
        <fullName evidence="2">Uncharacterized protein</fullName>
    </submittedName>
</protein>
<dbReference type="AlphaFoldDB" id="A0A3M8TWQ4"/>
<feature type="transmembrane region" description="Helical" evidence="1">
    <location>
        <begin position="60"/>
        <end position="81"/>
    </location>
</feature>
<comment type="caution">
    <text evidence="2">The sequence shown here is derived from an EMBL/GenBank/DDBJ whole genome shotgun (WGS) entry which is preliminary data.</text>
</comment>
<accession>A0A3M8TWQ4</accession>
<organism evidence="2 3">
    <name type="scientific">Streptomyces botrytidirepellens</name>
    <dbReference type="NCBI Taxonomy" id="2486417"/>
    <lineage>
        <taxon>Bacteria</taxon>
        <taxon>Bacillati</taxon>
        <taxon>Actinomycetota</taxon>
        <taxon>Actinomycetes</taxon>
        <taxon>Kitasatosporales</taxon>
        <taxon>Streptomycetaceae</taxon>
        <taxon>Streptomyces</taxon>
    </lineage>
</organism>